<dbReference type="Pfam" id="PF19291">
    <property type="entry name" value="TREH_N"/>
    <property type="match status" value="1"/>
</dbReference>
<dbReference type="InterPro" id="IPR045582">
    <property type="entry name" value="Trehalase-like_N"/>
</dbReference>
<comment type="caution">
    <text evidence="3">The sequence shown here is derived from an EMBL/GenBank/DDBJ whole genome shotgun (WGS) entry which is preliminary data.</text>
</comment>
<dbReference type="EMBL" id="BAAAXF010000079">
    <property type="protein sequence ID" value="GAA3503949.1"/>
    <property type="molecule type" value="Genomic_DNA"/>
</dbReference>
<protein>
    <recommendedName>
        <fullName evidence="2">Trehalase-like N-terminal domain-containing protein</fullName>
    </recommendedName>
</protein>
<accession>A0ABP6UAK1</accession>
<keyword evidence="4" id="KW-1185">Reference proteome</keyword>
<evidence type="ECO:0000313" key="3">
    <source>
        <dbReference type="EMBL" id="GAA3503949.1"/>
    </source>
</evidence>
<sequence length="226" mass="24840">MAGRIEDYALIGDMQTAALVCRDGTVDWLCLPRFDSHAIFAGLLGTEEHGFWRLGPAHADDAEPPAATRRHYRGDSLILESEWDTDSGTVRVTDFMPPRDGAPQLIRIVEGVSGRVPMRSTLRMRFSYGRDRAVGAPHEGPYGRRRRTRTPCGSTPTAETYGERTDHVLGLRRGARRPDRVHPLLGSPRTSSPRRCPSPSSPSRPRRTSGASGSSTVRTTAPTARP</sequence>
<proteinExistence type="predicted"/>
<evidence type="ECO:0000259" key="2">
    <source>
        <dbReference type="Pfam" id="PF19291"/>
    </source>
</evidence>
<evidence type="ECO:0000313" key="4">
    <source>
        <dbReference type="Proteomes" id="UP001501455"/>
    </source>
</evidence>
<gene>
    <name evidence="3" type="ORF">GCM10019016_110620</name>
</gene>
<dbReference type="Proteomes" id="UP001501455">
    <property type="component" value="Unassembled WGS sequence"/>
</dbReference>
<name>A0ABP6UAK1_9ACTN</name>
<feature type="domain" description="Trehalase-like N-terminal" evidence="2">
    <location>
        <begin position="2"/>
        <end position="128"/>
    </location>
</feature>
<reference evidence="4" key="1">
    <citation type="journal article" date="2019" name="Int. J. Syst. Evol. Microbiol.">
        <title>The Global Catalogue of Microorganisms (GCM) 10K type strain sequencing project: providing services to taxonomists for standard genome sequencing and annotation.</title>
        <authorList>
            <consortium name="The Broad Institute Genomics Platform"/>
            <consortium name="The Broad Institute Genome Sequencing Center for Infectious Disease"/>
            <person name="Wu L."/>
            <person name="Ma J."/>
        </authorList>
    </citation>
    <scope>NUCLEOTIDE SEQUENCE [LARGE SCALE GENOMIC DNA]</scope>
    <source>
        <strain evidence="4">JCM 4816</strain>
    </source>
</reference>
<organism evidence="3 4">
    <name type="scientific">Streptomyces prasinosporus</name>
    <dbReference type="NCBI Taxonomy" id="68256"/>
    <lineage>
        <taxon>Bacteria</taxon>
        <taxon>Bacillati</taxon>
        <taxon>Actinomycetota</taxon>
        <taxon>Actinomycetes</taxon>
        <taxon>Kitasatosporales</taxon>
        <taxon>Streptomycetaceae</taxon>
        <taxon>Streptomyces</taxon>
        <taxon>Streptomyces albogriseolus group</taxon>
    </lineage>
</organism>
<feature type="compositionally biased region" description="Low complexity" evidence="1">
    <location>
        <begin position="186"/>
        <end position="220"/>
    </location>
</feature>
<evidence type="ECO:0000256" key="1">
    <source>
        <dbReference type="SAM" id="MobiDB-lite"/>
    </source>
</evidence>
<feature type="region of interest" description="Disordered" evidence="1">
    <location>
        <begin position="132"/>
        <end position="226"/>
    </location>
</feature>